<feature type="region of interest" description="Disordered" evidence="1">
    <location>
        <begin position="70"/>
        <end position="177"/>
    </location>
</feature>
<evidence type="ECO:0000313" key="3">
    <source>
        <dbReference type="Proteomes" id="UP000818624"/>
    </source>
</evidence>
<evidence type="ECO:0000256" key="1">
    <source>
        <dbReference type="SAM" id="MobiDB-lite"/>
    </source>
</evidence>
<evidence type="ECO:0000313" key="2">
    <source>
        <dbReference type="EMBL" id="WFD49880.1"/>
    </source>
</evidence>
<feature type="compositionally biased region" description="Basic and acidic residues" evidence="1">
    <location>
        <begin position="120"/>
        <end position="137"/>
    </location>
</feature>
<feature type="compositionally biased region" description="Basic and acidic residues" evidence="1">
    <location>
        <begin position="145"/>
        <end position="155"/>
    </location>
</feature>
<reference evidence="2 3" key="1">
    <citation type="journal article" date="2020" name="Elife">
        <title>Loss of centromere function drives karyotype evolution in closely related Malassezia species.</title>
        <authorList>
            <person name="Sankaranarayanan S.R."/>
            <person name="Ianiri G."/>
            <person name="Coelho M.A."/>
            <person name="Reza M.H."/>
            <person name="Thimmappa B.C."/>
            <person name="Ganguly P."/>
            <person name="Vadnala R.N."/>
            <person name="Sun S."/>
            <person name="Siddharthan R."/>
            <person name="Tellgren-Roth C."/>
            <person name="Dawson T.L."/>
            <person name="Heitman J."/>
            <person name="Sanyal K."/>
        </authorList>
    </citation>
    <scope>NUCLEOTIDE SEQUENCE [LARGE SCALE GENOMIC DNA]</scope>
    <source>
        <strain evidence="2">CBS14141</strain>
    </source>
</reference>
<sequence length="177" mass="19411">MHAVHAGPASPRSASAGEAAWHRAEFVETPAMRMRWFYDMVDAESAAARTTAEPDRTPIHTFDYMVQQHSRASPALLYPPSSSSPPPPPPMPARRTSSAARALPRAPSWADDAPLGADVPMHDVRGDARPPRVRPADDAAAPEPRTLRFDPDHRLVSYAASEAPPRAEPTRKRPRHH</sequence>
<organism evidence="2 3">
    <name type="scientific">Malassezia furfur</name>
    <name type="common">Pityriasis versicolor infection agent</name>
    <name type="synonym">Pityrosporum furfur</name>
    <dbReference type="NCBI Taxonomy" id="55194"/>
    <lineage>
        <taxon>Eukaryota</taxon>
        <taxon>Fungi</taxon>
        <taxon>Dikarya</taxon>
        <taxon>Basidiomycota</taxon>
        <taxon>Ustilaginomycotina</taxon>
        <taxon>Malasseziomycetes</taxon>
        <taxon>Malasseziales</taxon>
        <taxon>Malasseziaceae</taxon>
        <taxon>Malassezia</taxon>
    </lineage>
</organism>
<accession>A0ABY8F1J5</accession>
<feature type="compositionally biased region" description="Low complexity" evidence="1">
    <location>
        <begin position="93"/>
        <end position="108"/>
    </location>
</feature>
<protein>
    <submittedName>
        <fullName evidence="2">Uncharacterized protein</fullName>
    </submittedName>
</protein>
<name>A0ABY8F1J5_MALFU</name>
<dbReference type="Proteomes" id="UP000818624">
    <property type="component" value="Chromosome 7"/>
</dbReference>
<proteinExistence type="predicted"/>
<feature type="compositionally biased region" description="Low complexity" evidence="1">
    <location>
        <begin position="70"/>
        <end position="81"/>
    </location>
</feature>
<feature type="compositionally biased region" description="Pro residues" evidence="1">
    <location>
        <begin position="82"/>
        <end position="92"/>
    </location>
</feature>
<dbReference type="EMBL" id="CP046240">
    <property type="protein sequence ID" value="WFD49880.1"/>
    <property type="molecule type" value="Genomic_DNA"/>
</dbReference>
<keyword evidence="3" id="KW-1185">Reference proteome</keyword>
<gene>
    <name evidence="2" type="ORF">GLX27_004566</name>
</gene>